<dbReference type="GO" id="GO:0048046">
    <property type="term" value="C:apoplast"/>
    <property type="evidence" value="ECO:0007669"/>
    <property type="project" value="UniProtKB-SubCell"/>
</dbReference>
<name>A0A438KFJ8_VITVI</name>
<feature type="signal peptide" evidence="10">
    <location>
        <begin position="1"/>
        <end position="19"/>
    </location>
</feature>
<dbReference type="InterPro" id="IPR035914">
    <property type="entry name" value="Sperma_CUB_dom_sf"/>
</dbReference>
<evidence type="ECO:0000256" key="1">
    <source>
        <dbReference type="ARBA" id="ARBA00004271"/>
    </source>
</evidence>
<gene>
    <name evidence="13" type="primary">WAKL14_4</name>
    <name evidence="13" type="ORF">CK203_004531</name>
</gene>
<reference evidence="13 14" key="1">
    <citation type="journal article" date="2018" name="PLoS Genet.">
        <title>Population sequencing reveals clonal diversity and ancestral inbreeding in the grapevine cultivar Chardonnay.</title>
        <authorList>
            <person name="Roach M.J."/>
            <person name="Johnson D.L."/>
            <person name="Bohlmann J."/>
            <person name="van Vuuren H.J."/>
            <person name="Jones S.J."/>
            <person name="Pretorius I.S."/>
            <person name="Schmidt S.A."/>
            <person name="Borneman A.R."/>
        </authorList>
    </citation>
    <scope>NUCLEOTIDE SEQUENCE [LARGE SCALE GENOMIC DNA]</scope>
    <source>
        <strain evidence="14">cv. Chardonnay</strain>
        <tissue evidence="13">Leaf</tissue>
    </source>
</reference>
<keyword evidence="9" id="KW-1133">Transmembrane helix</keyword>
<evidence type="ECO:0000256" key="7">
    <source>
        <dbReference type="ARBA" id="ARBA00023157"/>
    </source>
</evidence>
<feature type="domain" description="Protein kinase" evidence="12">
    <location>
        <begin position="610"/>
        <end position="876"/>
    </location>
</feature>
<dbReference type="Pfam" id="PF00431">
    <property type="entry name" value="CUB"/>
    <property type="match status" value="2"/>
</dbReference>
<dbReference type="PROSITE" id="PS01180">
    <property type="entry name" value="CUB"/>
    <property type="match status" value="1"/>
</dbReference>
<dbReference type="InterPro" id="IPR011009">
    <property type="entry name" value="Kinase-like_dom_sf"/>
</dbReference>
<evidence type="ECO:0000256" key="8">
    <source>
        <dbReference type="ARBA" id="ARBA00023591"/>
    </source>
</evidence>
<organism evidence="13 14">
    <name type="scientific">Vitis vinifera</name>
    <name type="common">Grape</name>
    <dbReference type="NCBI Taxonomy" id="29760"/>
    <lineage>
        <taxon>Eukaryota</taxon>
        <taxon>Viridiplantae</taxon>
        <taxon>Streptophyta</taxon>
        <taxon>Embryophyta</taxon>
        <taxon>Tracheophyta</taxon>
        <taxon>Spermatophyta</taxon>
        <taxon>Magnoliopsida</taxon>
        <taxon>eudicotyledons</taxon>
        <taxon>Gunneridae</taxon>
        <taxon>Pentapetalae</taxon>
        <taxon>rosids</taxon>
        <taxon>Vitales</taxon>
        <taxon>Vitaceae</taxon>
        <taxon>Viteae</taxon>
        <taxon>Vitis</taxon>
    </lineage>
</organism>
<keyword evidence="7" id="KW-1015">Disulfide bond</keyword>
<accession>A0A438KFJ8</accession>
<comment type="subcellular location">
    <subcellularLocation>
        <location evidence="1">Secreted</location>
        <location evidence="1">Extracellular space</location>
        <location evidence="1">Apoplast</location>
    </subcellularLocation>
</comment>
<dbReference type="SUPFAM" id="SSF56112">
    <property type="entry name" value="Protein kinase-like (PK-like)"/>
    <property type="match status" value="1"/>
</dbReference>
<evidence type="ECO:0000256" key="5">
    <source>
        <dbReference type="ARBA" id="ARBA00022741"/>
    </source>
</evidence>
<dbReference type="Pfam" id="PF04674">
    <property type="entry name" value="Phi_1"/>
    <property type="match status" value="1"/>
</dbReference>
<dbReference type="GO" id="GO:0004672">
    <property type="term" value="F:protein kinase activity"/>
    <property type="evidence" value="ECO:0007669"/>
    <property type="project" value="InterPro"/>
</dbReference>
<dbReference type="AlphaFoldDB" id="A0A438KFJ8"/>
<dbReference type="EMBL" id="QGNW01000007">
    <property type="protein sequence ID" value="RVX19982.1"/>
    <property type="molecule type" value="Genomic_DNA"/>
</dbReference>
<keyword evidence="5" id="KW-0547">Nucleotide-binding</keyword>
<keyword evidence="13" id="KW-0808">Transferase</keyword>
<comment type="similarity">
    <text evidence="8">Belongs to the EXORDIUM family.</text>
</comment>
<keyword evidence="6" id="KW-0067">ATP-binding</keyword>
<dbReference type="InterPro" id="IPR006766">
    <property type="entry name" value="EXORDIUM-like"/>
</dbReference>
<feature type="chain" id="PRO_5019165132" evidence="10">
    <location>
        <begin position="20"/>
        <end position="876"/>
    </location>
</feature>
<feature type="domain" description="CUB" evidence="11">
    <location>
        <begin position="443"/>
        <end position="552"/>
    </location>
</feature>
<sequence length="876" mass="96699">MVGLLLTALLLHFLPQFSCLSPDEASFSLSYNGGRVMTEPVAVSLLWFGTGWQESGREAIRNAIASVTASGYPNEDSEVPTLGNWWEIIRQYKDGSGTPATGRVDVGAECFYTGPQLNMTQDQVLGIGRAVFNETAVNGFGGNLNCTRVFEVSDKSIYHIVFSHTVMFLDRREQRELMDRCSGELQVEVSASNMVKMVWARAPQNIIDQCSMFFHGKSYLGPPNGDEKIDSLVGHMLANIAKEVTNGDGKGWIGNDGSGMTVSTTCAFMFKRDEEGPPLFMNEEKTLTFNAVGVNGYRYTVPYIWDQKIRNCALKPSEVCGSDGLMFRKPKGHLNAGVVVNHTNGLQPYAPNQKCQWKIEFLSAKFISFTFNYLLVAAGSDDHVMICPSDSKPTRCTVFQTDDEQSLTDFRIVGSKAYIEFVSGEHVSSESRGWELRYSAGLCDGKEDVYDHKGVIGYTSSTGFSYVEGLRCQWVLHGKPGTLVSLNFTRINISKDLDFLAIRDGLMQQIANFSGFYSGSSLPRMNLMGEIMVAFSIQTDAGAGWSADFYIASPADRNKRPLLVIVAVVLVVVGIGFLLALVGLWLLRKRKHTNRADSNENLTVIRVAVNGHQNQIGEGPSATVYRADLADGSSVAVKSPREVTSQTKLEEEVLLKSSCHPNIISLIGYAEDGVQRRYLVFEFMGRGSLNWNLRERGETLQWEKRLTIALQISSAIQMLHIYLQPPVYHGNIKSENILLDEFYNAKLGGFGTANYCKNDGINPEKPSEMAEDISSFGLVLAELLRGEPLLNRHASEFFRSLKEFNELDGGGQECLDPKLDIPKEECKIMSLAKLGEIAKWCIGGSQEVGGDQATPTIGDVVLGLKQVKQLFFSVPS</sequence>
<dbReference type="PANTHER" id="PTHR27001:SF931">
    <property type="entry name" value="OS11G0664100 PROTEIN"/>
    <property type="match status" value="1"/>
</dbReference>
<dbReference type="GO" id="GO:0005524">
    <property type="term" value="F:ATP binding"/>
    <property type="evidence" value="ECO:0007669"/>
    <property type="project" value="UniProtKB-KW"/>
</dbReference>
<dbReference type="SUPFAM" id="SSF49854">
    <property type="entry name" value="Spermadhesin, CUB domain"/>
    <property type="match status" value="2"/>
</dbReference>
<evidence type="ECO:0000313" key="13">
    <source>
        <dbReference type="EMBL" id="RVX19982.1"/>
    </source>
</evidence>
<dbReference type="InterPro" id="IPR000719">
    <property type="entry name" value="Prot_kinase_dom"/>
</dbReference>
<keyword evidence="3" id="KW-0964">Secreted</keyword>
<proteinExistence type="inferred from homology"/>
<keyword evidence="9" id="KW-0472">Membrane</keyword>
<protein>
    <submittedName>
        <fullName evidence="13">Wall-associated receptor kinase-like 14</fullName>
    </submittedName>
</protein>
<dbReference type="PANTHER" id="PTHR27001">
    <property type="entry name" value="OS01G0253100 PROTEIN"/>
    <property type="match status" value="1"/>
</dbReference>
<evidence type="ECO:0000313" key="14">
    <source>
        <dbReference type="Proteomes" id="UP000288805"/>
    </source>
</evidence>
<dbReference type="Pfam" id="PF00069">
    <property type="entry name" value="Pkinase"/>
    <property type="match status" value="1"/>
</dbReference>
<evidence type="ECO:0000256" key="9">
    <source>
        <dbReference type="SAM" id="Phobius"/>
    </source>
</evidence>
<evidence type="ECO:0000256" key="2">
    <source>
        <dbReference type="ARBA" id="ARBA00022523"/>
    </source>
</evidence>
<feature type="transmembrane region" description="Helical" evidence="9">
    <location>
        <begin position="562"/>
        <end position="587"/>
    </location>
</feature>
<keyword evidence="2" id="KW-0052">Apoplast</keyword>
<evidence type="ECO:0000256" key="6">
    <source>
        <dbReference type="ARBA" id="ARBA00022840"/>
    </source>
</evidence>
<keyword evidence="9" id="KW-0812">Transmembrane</keyword>
<evidence type="ECO:0000256" key="3">
    <source>
        <dbReference type="ARBA" id="ARBA00022525"/>
    </source>
</evidence>
<dbReference type="Gene3D" id="2.60.120.290">
    <property type="entry name" value="Spermadhesin, CUB domain"/>
    <property type="match status" value="2"/>
</dbReference>
<evidence type="ECO:0000259" key="12">
    <source>
        <dbReference type="PROSITE" id="PS50011"/>
    </source>
</evidence>
<keyword evidence="13" id="KW-0418">Kinase</keyword>
<dbReference type="Gene3D" id="1.10.510.10">
    <property type="entry name" value="Transferase(Phosphotransferase) domain 1"/>
    <property type="match status" value="1"/>
</dbReference>
<evidence type="ECO:0000256" key="10">
    <source>
        <dbReference type="SAM" id="SignalP"/>
    </source>
</evidence>
<keyword evidence="13" id="KW-0675">Receptor</keyword>
<dbReference type="PROSITE" id="PS50011">
    <property type="entry name" value="PROTEIN_KINASE_DOM"/>
    <property type="match status" value="1"/>
</dbReference>
<evidence type="ECO:0000256" key="4">
    <source>
        <dbReference type="ARBA" id="ARBA00022729"/>
    </source>
</evidence>
<dbReference type="InterPro" id="IPR000859">
    <property type="entry name" value="CUB_dom"/>
</dbReference>
<keyword evidence="4 10" id="KW-0732">Signal</keyword>
<dbReference type="Proteomes" id="UP000288805">
    <property type="component" value="Unassembled WGS sequence"/>
</dbReference>
<evidence type="ECO:0000259" key="11">
    <source>
        <dbReference type="PROSITE" id="PS01180"/>
    </source>
</evidence>
<comment type="caution">
    <text evidence="13">The sequence shown here is derived from an EMBL/GenBank/DDBJ whole genome shotgun (WGS) entry which is preliminary data.</text>
</comment>
<dbReference type="SMART" id="SM00042">
    <property type="entry name" value="CUB"/>
    <property type="match status" value="2"/>
</dbReference>